<accession>A0A285MEW5</accession>
<proteinExistence type="predicted"/>
<name>A0A285MEW5_9FLAO</name>
<dbReference type="PANTHER" id="PTHR30336:SF20">
    <property type="entry name" value="DUF218 DOMAIN-CONTAINING PROTEIN"/>
    <property type="match status" value="1"/>
</dbReference>
<protein>
    <submittedName>
        <fullName evidence="2">DUF218 domain-containing protein</fullName>
    </submittedName>
</protein>
<evidence type="ECO:0000259" key="1">
    <source>
        <dbReference type="Pfam" id="PF02698"/>
    </source>
</evidence>
<sequence>MASGKTIKNVLIVLGSPNSVSGELSSISKSRLDCCADLFKKKSLVLCTGGWGPNFNTAKHPHAHYAKAYLMKKGVQGNAFLEFALSENTVDDAVKAKSILSKLKNELSLTIITSGYHLERVRLVFNEILKGYAITFVGVPCKLDKEEYSVLLAHEKKAIASILQNGLYY</sequence>
<dbReference type="InterPro" id="IPR003848">
    <property type="entry name" value="DUF218"/>
</dbReference>
<reference evidence="3" key="1">
    <citation type="submission" date="2017-09" db="EMBL/GenBank/DDBJ databases">
        <authorList>
            <person name="Varghese N."/>
            <person name="Submissions S."/>
        </authorList>
    </citation>
    <scope>NUCLEOTIDE SEQUENCE [LARGE SCALE GENOMIC DNA]</scope>
    <source>
        <strain evidence="3">DSM 25885</strain>
    </source>
</reference>
<dbReference type="Pfam" id="PF02698">
    <property type="entry name" value="DUF218"/>
    <property type="match status" value="1"/>
</dbReference>
<dbReference type="InterPro" id="IPR051599">
    <property type="entry name" value="Cell_Envelope_Assoc"/>
</dbReference>
<keyword evidence="3" id="KW-1185">Reference proteome</keyword>
<dbReference type="GO" id="GO:0005886">
    <property type="term" value="C:plasma membrane"/>
    <property type="evidence" value="ECO:0007669"/>
    <property type="project" value="TreeGrafter"/>
</dbReference>
<gene>
    <name evidence="2" type="ORF">SAMN06265377_0673</name>
</gene>
<feature type="domain" description="DUF218" evidence="1">
    <location>
        <begin position="10"/>
        <end position="140"/>
    </location>
</feature>
<organism evidence="2 3">
    <name type="scientific">Flagellimonas pacifica</name>
    <dbReference type="NCBI Taxonomy" id="1247520"/>
    <lineage>
        <taxon>Bacteria</taxon>
        <taxon>Pseudomonadati</taxon>
        <taxon>Bacteroidota</taxon>
        <taxon>Flavobacteriia</taxon>
        <taxon>Flavobacteriales</taxon>
        <taxon>Flavobacteriaceae</taxon>
        <taxon>Flagellimonas</taxon>
    </lineage>
</organism>
<dbReference type="PANTHER" id="PTHR30336">
    <property type="entry name" value="INNER MEMBRANE PROTEIN, PROBABLE PERMEASE"/>
    <property type="match status" value="1"/>
</dbReference>
<evidence type="ECO:0000313" key="2">
    <source>
        <dbReference type="EMBL" id="SNY95007.1"/>
    </source>
</evidence>
<evidence type="ECO:0000313" key="3">
    <source>
        <dbReference type="Proteomes" id="UP000219048"/>
    </source>
</evidence>
<dbReference type="EMBL" id="OBEH01000001">
    <property type="protein sequence ID" value="SNY95007.1"/>
    <property type="molecule type" value="Genomic_DNA"/>
</dbReference>
<dbReference type="AlphaFoldDB" id="A0A285MEW5"/>
<dbReference type="RefSeq" id="WP_165769902.1">
    <property type="nucleotide sequence ID" value="NZ_OBEH01000001.1"/>
</dbReference>
<dbReference type="Proteomes" id="UP000219048">
    <property type="component" value="Unassembled WGS sequence"/>
</dbReference>
<dbReference type="InterPro" id="IPR014729">
    <property type="entry name" value="Rossmann-like_a/b/a_fold"/>
</dbReference>
<dbReference type="Gene3D" id="3.40.50.620">
    <property type="entry name" value="HUPs"/>
    <property type="match status" value="1"/>
</dbReference>
<dbReference type="CDD" id="cd06259">
    <property type="entry name" value="YdcF-like"/>
    <property type="match status" value="1"/>
</dbReference>